<evidence type="ECO:0000313" key="7">
    <source>
        <dbReference type="EMBL" id="JAC05337.1"/>
    </source>
</evidence>
<protein>
    <submittedName>
        <fullName evidence="7">General odorant-binding protein 99a</fullName>
    </submittedName>
</protein>
<evidence type="ECO:0000256" key="2">
    <source>
        <dbReference type="ARBA" id="ARBA00008098"/>
    </source>
</evidence>
<feature type="non-terminal residue" evidence="7">
    <location>
        <position position="1"/>
    </location>
</feature>
<organism evidence="7">
    <name type="scientific">Ceratitis capitata</name>
    <name type="common">Mediterranean fruit fly</name>
    <name type="synonym">Tephritis capitata</name>
    <dbReference type="NCBI Taxonomy" id="7213"/>
    <lineage>
        <taxon>Eukaryota</taxon>
        <taxon>Metazoa</taxon>
        <taxon>Ecdysozoa</taxon>
        <taxon>Arthropoda</taxon>
        <taxon>Hexapoda</taxon>
        <taxon>Insecta</taxon>
        <taxon>Pterygota</taxon>
        <taxon>Neoptera</taxon>
        <taxon>Endopterygota</taxon>
        <taxon>Diptera</taxon>
        <taxon>Brachycera</taxon>
        <taxon>Muscomorpha</taxon>
        <taxon>Tephritoidea</taxon>
        <taxon>Tephritidae</taxon>
        <taxon>Ceratitis</taxon>
        <taxon>Ceratitis</taxon>
    </lineage>
</organism>
<dbReference type="PANTHER" id="PTHR11857">
    <property type="entry name" value="ODORANT BINDING PROTEIN-RELATED"/>
    <property type="match status" value="1"/>
</dbReference>
<dbReference type="Pfam" id="PF01395">
    <property type="entry name" value="PBP_GOBP"/>
    <property type="match status" value="1"/>
</dbReference>
<dbReference type="GO" id="GO:0005549">
    <property type="term" value="F:odorant binding"/>
    <property type="evidence" value="ECO:0007669"/>
    <property type="project" value="InterPro"/>
</dbReference>
<proteinExistence type="evidence at transcript level"/>
<evidence type="ECO:0000256" key="5">
    <source>
        <dbReference type="ARBA" id="ARBA00023157"/>
    </source>
</evidence>
<accession>W8CAL3</accession>
<evidence type="ECO:0000256" key="4">
    <source>
        <dbReference type="ARBA" id="ARBA00022729"/>
    </source>
</evidence>
<dbReference type="GO" id="GO:0007608">
    <property type="term" value="P:sensory perception of smell"/>
    <property type="evidence" value="ECO:0007669"/>
    <property type="project" value="TreeGrafter"/>
</dbReference>
<comment type="similarity">
    <text evidence="2">Belongs to the PBP/GOBP family.</text>
</comment>
<dbReference type="AlphaFoldDB" id="W8CAL3"/>
<keyword evidence="5" id="KW-1015">Disulfide bond</keyword>
<name>W8CAL3_CERCA</name>
<dbReference type="SMART" id="SM00708">
    <property type="entry name" value="PhBP"/>
    <property type="match status" value="1"/>
</dbReference>
<dbReference type="Gene3D" id="1.10.238.20">
    <property type="entry name" value="Pheromone/general odorant binding protein domain"/>
    <property type="match status" value="1"/>
</dbReference>
<dbReference type="GO" id="GO:0005615">
    <property type="term" value="C:extracellular space"/>
    <property type="evidence" value="ECO:0007669"/>
    <property type="project" value="TreeGrafter"/>
</dbReference>
<dbReference type="InterPro" id="IPR006170">
    <property type="entry name" value="PBP/GOBP"/>
</dbReference>
<dbReference type="OrthoDB" id="5978988at2759"/>
<comment type="subcellular location">
    <subcellularLocation>
        <location evidence="1">Secreted</location>
    </subcellularLocation>
</comment>
<sequence length="160" mass="17883">CFARSSTQQIIMKFCLALLSLFFAVVVADHGDHSDYVVKTGEDLARYRDQCVAKLSIPADLVEKYKKWEYPDDEKSRCYLKCVLESFGLFDDAKGFDVHKVHHQLGGGDVDHSNELHGKIENCAKEGDAAGEDACTRAYRGALCFFKENLALVKQNVASK</sequence>
<reference evidence="7" key="1">
    <citation type="submission" date="2013-07" db="EMBL/GenBank/DDBJ databases">
        <authorList>
            <person name="Geib S."/>
        </authorList>
    </citation>
    <scope>NUCLEOTIDE SEQUENCE</scope>
</reference>
<dbReference type="CDD" id="cd23992">
    <property type="entry name" value="PBP_GOBP"/>
    <property type="match status" value="1"/>
</dbReference>
<dbReference type="SUPFAM" id="SSF47565">
    <property type="entry name" value="Insect pheromone/odorant-binding proteins"/>
    <property type="match status" value="1"/>
</dbReference>
<reference evidence="7" key="2">
    <citation type="journal article" date="2014" name="BMC Genomics">
        <title>A genomic perspective to assessing quality of mass-reared SIT flies used in Mediterranean fruit fly (Ceratitis capitata) eradication in California.</title>
        <authorList>
            <person name="Calla B."/>
            <person name="Hall B."/>
            <person name="Hou S."/>
            <person name="Geib S.M."/>
        </authorList>
    </citation>
    <scope>NUCLEOTIDE SEQUENCE</scope>
</reference>
<feature type="signal peptide" evidence="6">
    <location>
        <begin position="1"/>
        <end position="28"/>
    </location>
</feature>
<feature type="chain" id="PRO_5004907136" evidence="6">
    <location>
        <begin position="29"/>
        <end position="160"/>
    </location>
</feature>
<evidence type="ECO:0000256" key="1">
    <source>
        <dbReference type="ARBA" id="ARBA00004613"/>
    </source>
</evidence>
<dbReference type="InterPro" id="IPR036728">
    <property type="entry name" value="PBP_GOBP_sf"/>
</dbReference>
<keyword evidence="3" id="KW-0964">Secreted</keyword>
<dbReference type="PANTHER" id="PTHR11857:SF46">
    <property type="entry name" value="GENERAL ODORANT-BINDING PROTEIN 99A-RELATED"/>
    <property type="match status" value="1"/>
</dbReference>
<dbReference type="EMBL" id="GAMC01001219">
    <property type="protein sequence ID" value="JAC05337.1"/>
    <property type="molecule type" value="mRNA"/>
</dbReference>
<evidence type="ECO:0000256" key="3">
    <source>
        <dbReference type="ARBA" id="ARBA00022525"/>
    </source>
</evidence>
<gene>
    <name evidence="7" type="primary">OB99A</name>
</gene>
<keyword evidence="4 6" id="KW-0732">Signal</keyword>
<evidence type="ECO:0000256" key="6">
    <source>
        <dbReference type="SAM" id="SignalP"/>
    </source>
</evidence>